<dbReference type="OrthoDB" id="1055097at2759"/>
<evidence type="ECO:0000256" key="7">
    <source>
        <dbReference type="ARBA" id="ARBA00022989"/>
    </source>
</evidence>
<keyword evidence="5" id="KW-0732">Signal</keyword>
<evidence type="ECO:0000256" key="6">
    <source>
        <dbReference type="ARBA" id="ARBA00022737"/>
    </source>
</evidence>
<dbReference type="Proteomes" id="UP000694843">
    <property type="component" value="Unplaced"/>
</dbReference>
<dbReference type="GO" id="GO:0005886">
    <property type="term" value="C:plasma membrane"/>
    <property type="evidence" value="ECO:0007669"/>
    <property type="project" value="UniProtKB-SubCell"/>
</dbReference>
<evidence type="ECO:0000313" key="12">
    <source>
        <dbReference type="RefSeq" id="XP_018020345.1"/>
    </source>
</evidence>
<dbReference type="InterPro" id="IPR001611">
    <property type="entry name" value="Leu-rich_rpt"/>
</dbReference>
<protein>
    <submittedName>
        <fullName evidence="12">Leucine-rich repeat-containing protein 15</fullName>
    </submittedName>
</protein>
<keyword evidence="7 10" id="KW-1133">Transmembrane helix</keyword>
<keyword evidence="4 10" id="KW-0812">Transmembrane</keyword>
<dbReference type="PROSITE" id="PS51450">
    <property type="entry name" value="LRR"/>
    <property type="match status" value="4"/>
</dbReference>
<evidence type="ECO:0000256" key="8">
    <source>
        <dbReference type="ARBA" id="ARBA00023136"/>
    </source>
</evidence>
<dbReference type="Gene3D" id="3.80.10.10">
    <property type="entry name" value="Ribonuclease Inhibitor"/>
    <property type="match status" value="2"/>
</dbReference>
<dbReference type="InterPro" id="IPR050541">
    <property type="entry name" value="LRR_TM_domain-containing"/>
</dbReference>
<dbReference type="KEGG" id="hazt:108676726"/>
<sequence>MAFRPFSVPGTRERLQKSDCNESRRFEDENFLEFSEFEENFGKPRPCSNVVRKIDQDIWSRSPQVKTRRVNRVLKRLGPLGEGNLSFGDLRRNGDIESSPQSAKAAMITKYASGYPRETPSLRDKRIPVLFLASGIVTTDEQEPQMRTLNRSGQNCSIPCSPFNLSDNCQKEMCEQTGNKMCLTRPSGFLSSALSVSGKQKTGKRERQLGENFEEMSDNECAVERTESVCNSSKISNKLELDHKLNSSWYHLVKLRSCIIWYFVLFMLCCKPSLGFCPSGCMCDNVQLAVQCLSGRMDVVPILLNPGTIHLDLSHNKIKTIQPGFAFYHELQVLNVSYNEIVALGESSFTSQAALAVLVIKNNKISKLDSKTFVGLSSLEELDASNNYIELIHNHTFRTLKNLSKINLSGNKIRDLSNDVFTNLTNLRTLDLCRNFLREIPSNLFDPLINLKELYLCSNEITVLRDYSFGMSRRLKLLSLQGNKIESISEAAFEGLDNLVELTLYGNMLSYIPGTQMSLIPSLENLDLSLNLISYIPANSFTSLARLKSLSISQCSTLSRIDLKAFDTLSSLTSLELNFSPMLVDFQIEILRPLSDLRRLILRGNGIRTLSKALLDIGNLHYIDVRDNEFDCECSMKWFPDARRNTSLNIEIEDVICATPESLKGKSISTLTDYELRCYGHLITIAISAAITLTVMLLLVIAFVIYYKNCRKMKTLVHDNWPDKIVTTWRDTDYQKQVEDDEYTFHSLRGVHHIPVTVI</sequence>
<gene>
    <name evidence="12" type="primary">LOC108676726</name>
</gene>
<keyword evidence="6" id="KW-0677">Repeat</keyword>
<dbReference type="SMART" id="SM00369">
    <property type="entry name" value="LRR_TYP"/>
    <property type="match status" value="10"/>
</dbReference>
<evidence type="ECO:0000256" key="10">
    <source>
        <dbReference type="SAM" id="Phobius"/>
    </source>
</evidence>
<dbReference type="FunFam" id="3.80.10.10:FF:001438">
    <property type="entry name" value="Uncharacterized protein"/>
    <property type="match status" value="1"/>
</dbReference>
<reference evidence="12" key="1">
    <citation type="submission" date="2025-08" db="UniProtKB">
        <authorList>
            <consortium name="RefSeq"/>
        </authorList>
    </citation>
    <scope>IDENTIFICATION</scope>
    <source>
        <tissue evidence="12">Whole organism</tissue>
    </source>
</reference>
<keyword evidence="8 10" id="KW-0472">Membrane</keyword>
<comment type="subcellular location">
    <subcellularLocation>
        <location evidence="1">Cell membrane</location>
    </subcellularLocation>
</comment>
<dbReference type="RefSeq" id="XP_018020345.1">
    <property type="nucleotide sequence ID" value="XM_018164856.2"/>
</dbReference>
<evidence type="ECO:0000256" key="2">
    <source>
        <dbReference type="ARBA" id="ARBA00022475"/>
    </source>
</evidence>
<dbReference type="AlphaFoldDB" id="A0A8B7P304"/>
<dbReference type="PANTHER" id="PTHR24369:SF210">
    <property type="entry name" value="CHAOPTIN-RELATED"/>
    <property type="match status" value="1"/>
</dbReference>
<proteinExistence type="predicted"/>
<dbReference type="InterPro" id="IPR003591">
    <property type="entry name" value="Leu-rich_rpt_typical-subtyp"/>
</dbReference>
<feature type="compositionally biased region" description="Basic and acidic residues" evidence="9">
    <location>
        <begin position="11"/>
        <end position="20"/>
    </location>
</feature>
<keyword evidence="2" id="KW-1003">Cell membrane</keyword>
<dbReference type="SMART" id="SM00365">
    <property type="entry name" value="LRR_SD22"/>
    <property type="match status" value="6"/>
</dbReference>
<dbReference type="GeneID" id="108676726"/>
<evidence type="ECO:0000256" key="3">
    <source>
        <dbReference type="ARBA" id="ARBA00022614"/>
    </source>
</evidence>
<keyword evidence="3" id="KW-0433">Leucine-rich repeat</keyword>
<organism evidence="11 12">
    <name type="scientific">Hyalella azteca</name>
    <name type="common">Amphipod</name>
    <dbReference type="NCBI Taxonomy" id="294128"/>
    <lineage>
        <taxon>Eukaryota</taxon>
        <taxon>Metazoa</taxon>
        <taxon>Ecdysozoa</taxon>
        <taxon>Arthropoda</taxon>
        <taxon>Crustacea</taxon>
        <taxon>Multicrustacea</taxon>
        <taxon>Malacostraca</taxon>
        <taxon>Eumalacostraca</taxon>
        <taxon>Peracarida</taxon>
        <taxon>Amphipoda</taxon>
        <taxon>Senticaudata</taxon>
        <taxon>Talitrida</taxon>
        <taxon>Talitroidea</taxon>
        <taxon>Hyalellidae</taxon>
        <taxon>Hyalella</taxon>
    </lineage>
</organism>
<dbReference type="SUPFAM" id="SSF52058">
    <property type="entry name" value="L domain-like"/>
    <property type="match status" value="1"/>
</dbReference>
<dbReference type="PANTHER" id="PTHR24369">
    <property type="entry name" value="ANTIGEN BSP, PUTATIVE-RELATED"/>
    <property type="match status" value="1"/>
</dbReference>
<feature type="transmembrane region" description="Helical" evidence="10">
    <location>
        <begin position="679"/>
        <end position="707"/>
    </location>
</feature>
<evidence type="ECO:0000256" key="1">
    <source>
        <dbReference type="ARBA" id="ARBA00004236"/>
    </source>
</evidence>
<evidence type="ECO:0000256" key="4">
    <source>
        <dbReference type="ARBA" id="ARBA00022692"/>
    </source>
</evidence>
<evidence type="ECO:0000313" key="11">
    <source>
        <dbReference type="Proteomes" id="UP000694843"/>
    </source>
</evidence>
<accession>A0A8B7P304</accession>
<evidence type="ECO:0000256" key="9">
    <source>
        <dbReference type="SAM" id="MobiDB-lite"/>
    </source>
</evidence>
<dbReference type="Pfam" id="PF13855">
    <property type="entry name" value="LRR_8"/>
    <property type="match status" value="3"/>
</dbReference>
<name>A0A8B7P304_HYAAZ</name>
<dbReference type="InterPro" id="IPR032675">
    <property type="entry name" value="LRR_dom_sf"/>
</dbReference>
<feature type="region of interest" description="Disordered" evidence="9">
    <location>
        <begin position="1"/>
        <end position="20"/>
    </location>
</feature>
<keyword evidence="11" id="KW-1185">Reference proteome</keyword>
<evidence type="ECO:0000256" key="5">
    <source>
        <dbReference type="ARBA" id="ARBA00022729"/>
    </source>
</evidence>